<keyword evidence="9" id="KW-1185">Reference proteome</keyword>
<comment type="catalytic activity">
    <reaction evidence="6">
        <text>a 2'-deoxyadenosine in DNA + S-adenosyl-L-methionine = an N(6)-methyl-2'-deoxyadenosine in DNA + S-adenosyl-L-homocysteine + H(+)</text>
        <dbReference type="Rhea" id="RHEA:15197"/>
        <dbReference type="Rhea" id="RHEA-COMP:12418"/>
        <dbReference type="Rhea" id="RHEA-COMP:12419"/>
        <dbReference type="ChEBI" id="CHEBI:15378"/>
        <dbReference type="ChEBI" id="CHEBI:57856"/>
        <dbReference type="ChEBI" id="CHEBI:59789"/>
        <dbReference type="ChEBI" id="CHEBI:90615"/>
        <dbReference type="ChEBI" id="CHEBI:90616"/>
        <dbReference type="EC" id="2.1.1.72"/>
    </reaction>
</comment>
<dbReference type="GO" id="GO:0032259">
    <property type="term" value="P:methylation"/>
    <property type="evidence" value="ECO:0007669"/>
    <property type="project" value="UniProtKB-KW"/>
</dbReference>
<comment type="caution">
    <text evidence="8">The sequence shown here is derived from an EMBL/GenBank/DDBJ whole genome shotgun (WGS) entry which is preliminary data.</text>
</comment>
<dbReference type="InterPro" id="IPR029063">
    <property type="entry name" value="SAM-dependent_MTases_sf"/>
</dbReference>
<keyword evidence="5" id="KW-0680">Restriction system</keyword>
<dbReference type="RefSeq" id="WP_003410937.1">
    <property type="nucleotide sequence ID" value="NZ_ACOM01000004.1"/>
</dbReference>
<evidence type="ECO:0000256" key="4">
    <source>
        <dbReference type="ARBA" id="ARBA00022691"/>
    </source>
</evidence>
<evidence type="ECO:0000256" key="3">
    <source>
        <dbReference type="ARBA" id="ARBA00022679"/>
    </source>
</evidence>
<evidence type="ECO:0000256" key="5">
    <source>
        <dbReference type="ARBA" id="ARBA00022747"/>
    </source>
</evidence>
<dbReference type="PANTHER" id="PTHR42933:SF4">
    <property type="entry name" value="TYPE I RESTRICTION ENZYME ECOKI METHYLASE SUBUNIT"/>
    <property type="match status" value="1"/>
</dbReference>
<keyword evidence="4" id="KW-0949">S-adenosyl-L-methionine</keyword>
<dbReference type="AlphaFoldDB" id="C4IEW4"/>
<dbReference type="InterPro" id="IPR003356">
    <property type="entry name" value="DNA_methylase_A-5"/>
</dbReference>
<dbReference type="GO" id="GO:0009307">
    <property type="term" value="P:DNA restriction-modification system"/>
    <property type="evidence" value="ECO:0007669"/>
    <property type="project" value="UniProtKB-KW"/>
</dbReference>
<protein>
    <recommendedName>
        <fullName evidence="1">site-specific DNA-methyltransferase (adenine-specific)</fullName>
        <ecNumber evidence="1">2.1.1.72</ecNumber>
    </recommendedName>
</protein>
<dbReference type="GO" id="GO:0008170">
    <property type="term" value="F:N-methyltransferase activity"/>
    <property type="evidence" value="ECO:0007669"/>
    <property type="project" value="InterPro"/>
</dbReference>
<name>C4IEW4_CLOBU</name>
<organism evidence="8 9">
    <name type="scientific">Clostridium butyricum E4 str. BoNT E BL5262</name>
    <dbReference type="NCBI Taxonomy" id="632245"/>
    <lineage>
        <taxon>Bacteria</taxon>
        <taxon>Bacillati</taxon>
        <taxon>Bacillota</taxon>
        <taxon>Clostridia</taxon>
        <taxon>Eubacteriales</taxon>
        <taxon>Clostridiaceae</taxon>
        <taxon>Clostridium</taxon>
    </lineage>
</organism>
<evidence type="ECO:0000313" key="8">
    <source>
        <dbReference type="EMBL" id="EEP55442.1"/>
    </source>
</evidence>
<dbReference type="SUPFAM" id="SSF53335">
    <property type="entry name" value="S-adenosyl-L-methionine-dependent methyltransferases"/>
    <property type="match status" value="1"/>
</dbReference>
<dbReference type="InterPro" id="IPR002052">
    <property type="entry name" value="DNA_methylase_N6_adenine_CS"/>
</dbReference>
<keyword evidence="3" id="KW-0808">Transferase</keyword>
<dbReference type="HOGENOM" id="CLU_015410_2_1_9"/>
<evidence type="ECO:0000256" key="1">
    <source>
        <dbReference type="ARBA" id="ARBA00011900"/>
    </source>
</evidence>
<accession>C4IEW4</accession>
<feature type="domain" description="DNA methylase adenine-specific" evidence="7">
    <location>
        <begin position="285"/>
        <end position="553"/>
    </location>
</feature>
<dbReference type="PROSITE" id="PS00092">
    <property type="entry name" value="N6_MTASE"/>
    <property type="match status" value="1"/>
</dbReference>
<evidence type="ECO:0000259" key="7">
    <source>
        <dbReference type="Pfam" id="PF02384"/>
    </source>
</evidence>
<dbReference type="Gene3D" id="3.40.50.150">
    <property type="entry name" value="Vaccinia Virus protein VP39"/>
    <property type="match status" value="1"/>
</dbReference>
<keyword evidence="2 8" id="KW-0489">Methyltransferase</keyword>
<dbReference type="InterPro" id="IPR051537">
    <property type="entry name" value="DNA_Adenine_Mtase"/>
</dbReference>
<dbReference type="PANTHER" id="PTHR42933">
    <property type="entry name" value="SLR6095 PROTEIN"/>
    <property type="match status" value="1"/>
</dbReference>
<dbReference type="GO" id="GO:0009007">
    <property type="term" value="F:site-specific DNA-methyltransferase (adenine-specific) activity"/>
    <property type="evidence" value="ECO:0007669"/>
    <property type="project" value="UniProtKB-EC"/>
</dbReference>
<dbReference type="Proteomes" id="UP000003081">
    <property type="component" value="Unassembled WGS sequence"/>
</dbReference>
<dbReference type="PRINTS" id="PR00507">
    <property type="entry name" value="N12N6MTFRASE"/>
</dbReference>
<evidence type="ECO:0000256" key="2">
    <source>
        <dbReference type="ARBA" id="ARBA00022603"/>
    </source>
</evidence>
<dbReference type="eggNOG" id="COG0286">
    <property type="taxonomic scope" value="Bacteria"/>
</dbReference>
<dbReference type="Pfam" id="PF02384">
    <property type="entry name" value="N6_Mtase"/>
    <property type="match status" value="1"/>
</dbReference>
<sequence length="642" mass="73537">MDRTAIINKIGIKYHTPNIEGGEYSYIQEAGSRVELEKAVGHTIKHFKLDIRFEMGDIVVLVETKQNFVKSDEQQLADYLEEERALHRTKKIICILANTNNNRIKVWKSFVDDEYVLEDETVLDTMEHYAKIFTINKSNDREKVLKNTYDLNELLHKMDIDEKLRSQFVGTTLLYLKSMIEKKGTTKIDDDLKNYFNSLWSMMDEKQIRAAIESTLTNLLDGSENKTKKVELLQKNVLNDQKVKKLNTSNWIKILDTILMDIYKYIDADSSEGQDILNLFFIAFNKYTGKADKNQAFTPDHITDFMCRLTEVDRTKVVLDATCGSGSFLVQAMVKELADCRRGKTEDETKKLQKIVKEEHIYGIEVEEKAYGLATTNMLIHGDGNSNIKFKSCFDCEDFIKQANPDVILMNPPYNAKPIGIPKKYKTNWTAKAKDGKEDPTKGLVFIHFLSDVIQKMNEEREQNNQPKKTVKLAVLLPVSAAIGTSSIITDEKIAMLENNTLEAVFTLPNEIFYPGASACACCMLFTLGQPHIKADGQSRITFFGYCKEDGFKKKKNLGRVEQFDSNGVSKWKVIEQEWLDLFETKKVVDGKSSTAIVDGNSEWLCEAYMKTDYSKLTEEDFQQTLNNYLAYMMKEGKIHES</sequence>
<proteinExistence type="predicted"/>
<evidence type="ECO:0000256" key="6">
    <source>
        <dbReference type="ARBA" id="ARBA00047942"/>
    </source>
</evidence>
<dbReference type="GO" id="GO:0003677">
    <property type="term" value="F:DNA binding"/>
    <property type="evidence" value="ECO:0007669"/>
    <property type="project" value="InterPro"/>
</dbReference>
<gene>
    <name evidence="8" type="ORF">CLP_3940</name>
</gene>
<dbReference type="EMBL" id="ACOM01000004">
    <property type="protein sequence ID" value="EEP55442.1"/>
    <property type="molecule type" value="Genomic_DNA"/>
</dbReference>
<dbReference type="EC" id="2.1.1.72" evidence="1"/>
<evidence type="ECO:0000313" key="9">
    <source>
        <dbReference type="Proteomes" id="UP000003081"/>
    </source>
</evidence>
<reference evidence="8 9" key="1">
    <citation type="submission" date="2009-08" db="EMBL/GenBank/DDBJ databases">
        <authorList>
            <person name="Shrivastava S."/>
            <person name="Brinkac L.B."/>
            <person name="Brown J.L."/>
            <person name="Bruce D.B."/>
            <person name="Detter C."/>
            <person name="Green L.D."/>
            <person name="Munk C.A."/>
            <person name="Rogers Y.C."/>
            <person name="Tapia R."/>
            <person name="Sims D.R."/>
            <person name="Smith L.A."/>
            <person name="Smith T.J."/>
            <person name="Sutton G."/>
            <person name="Brettin T."/>
        </authorList>
    </citation>
    <scope>NUCLEOTIDE SEQUENCE [LARGE SCALE GENOMIC DNA]</scope>
    <source>
        <strain evidence="9">E4 str. BoNT E BL5262</strain>
    </source>
</reference>